<dbReference type="AlphaFoldDB" id="A0AAN7U9B9"/>
<protein>
    <submittedName>
        <fullName evidence="3">Uncharacterized protein</fullName>
    </submittedName>
</protein>
<evidence type="ECO:0000313" key="4">
    <source>
        <dbReference type="Proteomes" id="UP001344447"/>
    </source>
</evidence>
<comment type="caution">
    <text evidence="3">The sequence shown here is derived from an EMBL/GenBank/DDBJ whole genome shotgun (WGS) entry which is preliminary data.</text>
</comment>
<evidence type="ECO:0000256" key="1">
    <source>
        <dbReference type="SAM" id="MobiDB-lite"/>
    </source>
</evidence>
<evidence type="ECO:0000313" key="3">
    <source>
        <dbReference type="EMBL" id="KAK5583751.1"/>
    </source>
</evidence>
<accession>A0AAN7U9B9</accession>
<reference evidence="3 4" key="1">
    <citation type="submission" date="2023-11" db="EMBL/GenBank/DDBJ databases">
        <title>Dfirmibasis_genome.</title>
        <authorList>
            <person name="Edelbroek B."/>
            <person name="Kjellin J."/>
            <person name="Jerlstrom-Hultqvist J."/>
            <person name="Soderbom F."/>
        </authorList>
    </citation>
    <scope>NUCLEOTIDE SEQUENCE [LARGE SCALE GENOMIC DNA]</scope>
    <source>
        <strain evidence="3 4">TNS-C-14</strain>
    </source>
</reference>
<feature type="compositionally biased region" description="Low complexity" evidence="1">
    <location>
        <begin position="164"/>
        <end position="185"/>
    </location>
</feature>
<evidence type="ECO:0000256" key="2">
    <source>
        <dbReference type="SAM" id="Phobius"/>
    </source>
</evidence>
<keyword evidence="2" id="KW-0472">Membrane</keyword>
<feature type="compositionally biased region" description="Polar residues" evidence="1">
    <location>
        <begin position="186"/>
        <end position="208"/>
    </location>
</feature>
<gene>
    <name evidence="3" type="ORF">RB653_005350</name>
</gene>
<keyword evidence="2" id="KW-0812">Transmembrane</keyword>
<sequence length="214" mass="23900">MERTSHVIRGGRANYKQFSKCSFEGFSRNYPPELRNVLHPNEYDSIIRNINLNSIKTKKTSTLKVVAVSGEVLWIALIGIPIVIGCMVADKIIYQRFYKKITKNIQTILFQLNSSELCISRGIEFSLHKSSKTMAGFEYSINISYLKLSGGRTQSTIMNISAVPSSRRSNNSSATTSTTTNIVNNYHNTNQAPLSTKQNSTGKPTDLTNIPIDK</sequence>
<keyword evidence="4" id="KW-1185">Reference proteome</keyword>
<dbReference type="EMBL" id="JAVFKY010000001">
    <property type="protein sequence ID" value="KAK5583751.1"/>
    <property type="molecule type" value="Genomic_DNA"/>
</dbReference>
<proteinExistence type="predicted"/>
<name>A0AAN7U9B9_9MYCE</name>
<dbReference type="Proteomes" id="UP001344447">
    <property type="component" value="Unassembled WGS sequence"/>
</dbReference>
<keyword evidence="2" id="KW-1133">Transmembrane helix</keyword>
<organism evidence="3 4">
    <name type="scientific">Dictyostelium firmibasis</name>
    <dbReference type="NCBI Taxonomy" id="79012"/>
    <lineage>
        <taxon>Eukaryota</taxon>
        <taxon>Amoebozoa</taxon>
        <taxon>Evosea</taxon>
        <taxon>Eumycetozoa</taxon>
        <taxon>Dictyostelia</taxon>
        <taxon>Dictyosteliales</taxon>
        <taxon>Dictyosteliaceae</taxon>
        <taxon>Dictyostelium</taxon>
    </lineage>
</organism>
<feature type="region of interest" description="Disordered" evidence="1">
    <location>
        <begin position="164"/>
        <end position="214"/>
    </location>
</feature>
<feature type="transmembrane region" description="Helical" evidence="2">
    <location>
        <begin position="72"/>
        <end position="94"/>
    </location>
</feature>